<evidence type="ECO:0000313" key="9">
    <source>
        <dbReference type="Proteomes" id="UP000583127"/>
    </source>
</evidence>
<dbReference type="Proteomes" id="UP000583127">
    <property type="component" value="Unassembled WGS sequence"/>
</dbReference>
<dbReference type="CDD" id="cd17319">
    <property type="entry name" value="MFS_ExuT_GudP_like"/>
    <property type="match status" value="1"/>
</dbReference>
<gene>
    <name evidence="8" type="ORF">HHL14_07505</name>
</gene>
<proteinExistence type="predicted"/>
<dbReference type="InterPro" id="IPR011701">
    <property type="entry name" value="MFS"/>
</dbReference>
<feature type="transmembrane region" description="Helical" evidence="6">
    <location>
        <begin position="373"/>
        <end position="398"/>
    </location>
</feature>
<feature type="transmembrane region" description="Helical" evidence="6">
    <location>
        <begin position="120"/>
        <end position="141"/>
    </location>
</feature>
<feature type="transmembrane region" description="Helical" evidence="6">
    <location>
        <begin position="286"/>
        <end position="308"/>
    </location>
</feature>
<evidence type="ECO:0000259" key="7">
    <source>
        <dbReference type="PROSITE" id="PS50850"/>
    </source>
</evidence>
<feature type="transmembrane region" description="Helical" evidence="6">
    <location>
        <begin position="148"/>
        <end position="170"/>
    </location>
</feature>
<dbReference type="AlphaFoldDB" id="A0A7X9X3C8"/>
<feature type="domain" description="Major facilitator superfamily (MFS) profile" evidence="7">
    <location>
        <begin position="24"/>
        <end position="434"/>
    </location>
</feature>
<dbReference type="InterPro" id="IPR036259">
    <property type="entry name" value="MFS_trans_sf"/>
</dbReference>
<accession>A0A7X9X3C8</accession>
<dbReference type="PANTHER" id="PTHR43791">
    <property type="entry name" value="PERMEASE-RELATED"/>
    <property type="match status" value="1"/>
</dbReference>
<keyword evidence="3 6" id="KW-0812">Transmembrane</keyword>
<dbReference type="PROSITE" id="PS50850">
    <property type="entry name" value="MFS"/>
    <property type="match status" value="1"/>
</dbReference>
<protein>
    <submittedName>
        <fullName evidence="8">MFS transporter</fullName>
    </submittedName>
</protein>
<dbReference type="EMBL" id="JABBFZ010000003">
    <property type="protein sequence ID" value="NML30677.1"/>
    <property type="molecule type" value="Genomic_DNA"/>
</dbReference>
<feature type="transmembrane region" description="Helical" evidence="6">
    <location>
        <begin position="320"/>
        <end position="340"/>
    </location>
</feature>
<keyword evidence="9" id="KW-1185">Reference proteome</keyword>
<evidence type="ECO:0000313" key="8">
    <source>
        <dbReference type="EMBL" id="NML30677.1"/>
    </source>
</evidence>
<feature type="transmembrane region" description="Helical" evidence="6">
    <location>
        <begin position="182"/>
        <end position="202"/>
    </location>
</feature>
<comment type="subcellular location">
    <subcellularLocation>
        <location evidence="1">Membrane</location>
        <topology evidence="1">Multi-pass membrane protein</topology>
    </subcellularLocation>
</comment>
<dbReference type="FunFam" id="1.20.1250.20:FF:000018">
    <property type="entry name" value="MFS transporter permease"/>
    <property type="match status" value="1"/>
</dbReference>
<sequence length="458" mass="48936">MSTPVTASADALHRAATRKAMLRLIPLMCLIYLLSYLDRTNVSIAKSQLAIDLGLSAAAYGFGAGIFFLSYALLEVPSNLAAHRFGPRRWIVRIAITWGALSAAMMFVRGETSFYVMRMLLGAAEAGLFPALMYMITLWFAQEDRSIAVGWVYTAPALALLIGNPVGGALMQLDGSFGLHGWQWMFLAEGVPSILVGVLLWFKLPERPHDARWLSKQEADLLTARAVSSGTGGGHDASRITLAMLKQALLKPFVTLIGAIYFFNQIAFIGLIFFTPAIVQQMHVKTPLLVGALSSAIGVGSVIGVLGVPRIQRWLQRDCLLLGLLTFGLIAGSVLFLLVPTLVVRIALLAILAFFGKGVLTLYWTIAMGRMQGFGAAAGLAFINMLGLIGAFVGPYAYGLAESATGKASSGFFVAILASVLGLVLVPLLPAALRRADAEASQSQRTSARVMTADSPVV</sequence>
<keyword evidence="2" id="KW-0813">Transport</keyword>
<evidence type="ECO:0000256" key="3">
    <source>
        <dbReference type="ARBA" id="ARBA00022692"/>
    </source>
</evidence>
<evidence type="ECO:0000256" key="2">
    <source>
        <dbReference type="ARBA" id="ARBA00022448"/>
    </source>
</evidence>
<evidence type="ECO:0000256" key="4">
    <source>
        <dbReference type="ARBA" id="ARBA00022989"/>
    </source>
</evidence>
<keyword evidence="5 6" id="KW-0472">Membrane</keyword>
<feature type="transmembrane region" description="Helical" evidence="6">
    <location>
        <begin position="253"/>
        <end position="274"/>
    </location>
</feature>
<name>A0A7X9X3C8_9BURK</name>
<evidence type="ECO:0000256" key="1">
    <source>
        <dbReference type="ARBA" id="ARBA00004141"/>
    </source>
</evidence>
<dbReference type="Gene3D" id="1.20.1250.20">
    <property type="entry name" value="MFS general substrate transporter like domains"/>
    <property type="match status" value="2"/>
</dbReference>
<feature type="transmembrane region" description="Helical" evidence="6">
    <location>
        <begin position="410"/>
        <end position="433"/>
    </location>
</feature>
<keyword evidence="4 6" id="KW-1133">Transmembrane helix</keyword>
<organism evidence="8 9">
    <name type="scientific">Paraburkholderia antibiotica</name>
    <dbReference type="NCBI Taxonomy" id="2728839"/>
    <lineage>
        <taxon>Bacteria</taxon>
        <taxon>Pseudomonadati</taxon>
        <taxon>Pseudomonadota</taxon>
        <taxon>Betaproteobacteria</taxon>
        <taxon>Burkholderiales</taxon>
        <taxon>Burkholderiaceae</taxon>
        <taxon>Paraburkholderia</taxon>
    </lineage>
</organism>
<feature type="transmembrane region" description="Helical" evidence="6">
    <location>
        <begin position="20"/>
        <end position="37"/>
    </location>
</feature>
<dbReference type="GO" id="GO:0022857">
    <property type="term" value="F:transmembrane transporter activity"/>
    <property type="evidence" value="ECO:0007669"/>
    <property type="project" value="InterPro"/>
</dbReference>
<evidence type="ECO:0000256" key="5">
    <source>
        <dbReference type="ARBA" id="ARBA00023136"/>
    </source>
</evidence>
<dbReference type="PANTHER" id="PTHR43791:SF36">
    <property type="entry name" value="TRANSPORTER, PUTATIVE (AFU_ORTHOLOGUE AFUA_6G08340)-RELATED"/>
    <property type="match status" value="1"/>
</dbReference>
<dbReference type="InterPro" id="IPR020846">
    <property type="entry name" value="MFS_dom"/>
</dbReference>
<dbReference type="GO" id="GO:0005886">
    <property type="term" value="C:plasma membrane"/>
    <property type="evidence" value="ECO:0007669"/>
    <property type="project" value="TreeGrafter"/>
</dbReference>
<comment type="caution">
    <text evidence="8">The sequence shown here is derived from an EMBL/GenBank/DDBJ whole genome shotgun (WGS) entry which is preliminary data.</text>
</comment>
<evidence type="ECO:0000256" key="6">
    <source>
        <dbReference type="SAM" id="Phobius"/>
    </source>
</evidence>
<feature type="transmembrane region" description="Helical" evidence="6">
    <location>
        <begin position="346"/>
        <end position="366"/>
    </location>
</feature>
<feature type="transmembrane region" description="Helical" evidence="6">
    <location>
        <begin position="90"/>
        <end position="108"/>
    </location>
</feature>
<reference evidence="8 9" key="1">
    <citation type="submission" date="2020-04" db="EMBL/GenBank/DDBJ databases">
        <title>Paraburkholderia sp. G-4-1-8 isolated from soil.</title>
        <authorList>
            <person name="Dahal R.H."/>
        </authorList>
    </citation>
    <scope>NUCLEOTIDE SEQUENCE [LARGE SCALE GENOMIC DNA]</scope>
    <source>
        <strain evidence="8 9">G-4-1-8</strain>
    </source>
</reference>
<feature type="transmembrane region" description="Helical" evidence="6">
    <location>
        <begin position="57"/>
        <end position="78"/>
    </location>
</feature>
<dbReference type="RefSeq" id="WP_169496965.1">
    <property type="nucleotide sequence ID" value="NZ_JABBFZ010000003.1"/>
</dbReference>
<dbReference type="Pfam" id="PF07690">
    <property type="entry name" value="MFS_1"/>
    <property type="match status" value="1"/>
</dbReference>
<dbReference type="SUPFAM" id="SSF103473">
    <property type="entry name" value="MFS general substrate transporter"/>
    <property type="match status" value="1"/>
</dbReference>